<dbReference type="EMBL" id="KZ308484">
    <property type="protein sequence ID" value="KAG8230406.1"/>
    <property type="molecule type" value="Genomic_DNA"/>
</dbReference>
<dbReference type="InterPro" id="IPR017920">
    <property type="entry name" value="COMM"/>
</dbReference>
<dbReference type="AlphaFoldDB" id="A0A8K0P1T5"/>
<protein>
    <recommendedName>
        <fullName evidence="1">COMM domain-containing protein</fullName>
    </recommendedName>
</protein>
<sequence length="180" mass="20943">MEGHHIALLSHLKEDELKEFLHSCINEICGRKGPNYADFRQHDEFSMDNFSSLVIGAKKLCTEMHSLDMDFEKVKEFIPALEYCQYEVLRDCLEVRKDELMTHAAVEKVSKSDNVLMDYDWKLKWIVGSSSFSDIQEPLLNLDLHMRCGNEKKTLNLELDKSELKLMIEALEKAQQTMLN</sequence>
<dbReference type="OrthoDB" id="64318at2759"/>
<dbReference type="Proteomes" id="UP000792457">
    <property type="component" value="Unassembled WGS sequence"/>
</dbReference>
<reference evidence="2" key="2">
    <citation type="submission" date="2017-10" db="EMBL/GenBank/DDBJ databases">
        <title>Ladona fulva Genome sequencing and assembly.</title>
        <authorList>
            <person name="Murali S."/>
            <person name="Richards S."/>
            <person name="Bandaranaike D."/>
            <person name="Bellair M."/>
            <person name="Blankenburg K."/>
            <person name="Chao H."/>
            <person name="Dinh H."/>
            <person name="Doddapaneni H."/>
            <person name="Dugan-Rocha S."/>
            <person name="Elkadiri S."/>
            <person name="Gnanaolivu R."/>
            <person name="Hernandez B."/>
            <person name="Skinner E."/>
            <person name="Javaid M."/>
            <person name="Lee S."/>
            <person name="Li M."/>
            <person name="Ming W."/>
            <person name="Munidasa M."/>
            <person name="Muniz J."/>
            <person name="Nguyen L."/>
            <person name="Hughes D."/>
            <person name="Osuji N."/>
            <person name="Pu L.-L."/>
            <person name="Puazo M."/>
            <person name="Qu C."/>
            <person name="Quiroz J."/>
            <person name="Raj R."/>
            <person name="Weissenberger G."/>
            <person name="Xin Y."/>
            <person name="Zou X."/>
            <person name="Han Y."/>
            <person name="Worley K."/>
            <person name="Muzny D."/>
            <person name="Gibbs R."/>
        </authorList>
    </citation>
    <scope>NUCLEOTIDE SEQUENCE</scope>
    <source>
        <strain evidence="2">Sampled in the wild</strain>
    </source>
</reference>
<dbReference type="Pfam" id="PF07258">
    <property type="entry name" value="COMM_domain"/>
    <property type="match status" value="1"/>
</dbReference>
<comment type="caution">
    <text evidence="2">The sequence shown here is derived from an EMBL/GenBank/DDBJ whole genome shotgun (WGS) entry which is preliminary data.</text>
</comment>
<feature type="non-terminal residue" evidence="2">
    <location>
        <position position="180"/>
    </location>
</feature>
<organism evidence="2 3">
    <name type="scientific">Ladona fulva</name>
    <name type="common">Scarce chaser dragonfly</name>
    <name type="synonym">Libellula fulva</name>
    <dbReference type="NCBI Taxonomy" id="123851"/>
    <lineage>
        <taxon>Eukaryota</taxon>
        <taxon>Metazoa</taxon>
        <taxon>Ecdysozoa</taxon>
        <taxon>Arthropoda</taxon>
        <taxon>Hexapoda</taxon>
        <taxon>Insecta</taxon>
        <taxon>Pterygota</taxon>
        <taxon>Palaeoptera</taxon>
        <taxon>Odonata</taxon>
        <taxon>Epiprocta</taxon>
        <taxon>Anisoptera</taxon>
        <taxon>Libelluloidea</taxon>
        <taxon>Libellulidae</taxon>
        <taxon>Ladona</taxon>
    </lineage>
</organism>
<reference evidence="2" key="1">
    <citation type="submission" date="2013-04" db="EMBL/GenBank/DDBJ databases">
        <authorList>
            <person name="Qu J."/>
            <person name="Murali S.C."/>
            <person name="Bandaranaike D."/>
            <person name="Bellair M."/>
            <person name="Blankenburg K."/>
            <person name="Chao H."/>
            <person name="Dinh H."/>
            <person name="Doddapaneni H."/>
            <person name="Downs B."/>
            <person name="Dugan-Rocha S."/>
            <person name="Elkadiri S."/>
            <person name="Gnanaolivu R.D."/>
            <person name="Hernandez B."/>
            <person name="Javaid M."/>
            <person name="Jayaseelan J.C."/>
            <person name="Lee S."/>
            <person name="Li M."/>
            <person name="Ming W."/>
            <person name="Munidasa M."/>
            <person name="Muniz J."/>
            <person name="Nguyen L."/>
            <person name="Ongeri F."/>
            <person name="Osuji N."/>
            <person name="Pu L.-L."/>
            <person name="Puazo M."/>
            <person name="Qu C."/>
            <person name="Quiroz J."/>
            <person name="Raj R."/>
            <person name="Weissenberger G."/>
            <person name="Xin Y."/>
            <person name="Zou X."/>
            <person name="Han Y."/>
            <person name="Richards S."/>
            <person name="Worley K."/>
            <person name="Muzny D."/>
            <person name="Gibbs R."/>
        </authorList>
    </citation>
    <scope>NUCLEOTIDE SEQUENCE</scope>
    <source>
        <strain evidence="2">Sampled in the wild</strain>
    </source>
</reference>
<dbReference type="PROSITE" id="PS51269">
    <property type="entry name" value="COMM"/>
    <property type="match status" value="1"/>
</dbReference>
<accession>A0A8K0P1T5</accession>
<name>A0A8K0P1T5_LADFU</name>
<evidence type="ECO:0000313" key="3">
    <source>
        <dbReference type="Proteomes" id="UP000792457"/>
    </source>
</evidence>
<dbReference type="InterPro" id="IPR055184">
    <property type="entry name" value="COMMD8_HN"/>
</dbReference>
<keyword evidence="3" id="KW-1185">Reference proteome</keyword>
<evidence type="ECO:0000313" key="2">
    <source>
        <dbReference type="EMBL" id="KAG8230406.1"/>
    </source>
</evidence>
<evidence type="ECO:0000259" key="1">
    <source>
        <dbReference type="PROSITE" id="PS51269"/>
    </source>
</evidence>
<gene>
    <name evidence="2" type="ORF">J437_LFUL010207</name>
</gene>
<proteinExistence type="predicted"/>
<dbReference type="Pfam" id="PF22838">
    <property type="entry name" value="COMMD8_HN"/>
    <property type="match status" value="1"/>
</dbReference>
<feature type="domain" description="COMM" evidence="1">
    <location>
        <begin position="115"/>
        <end position="180"/>
    </location>
</feature>